<evidence type="ECO:0000256" key="1">
    <source>
        <dbReference type="ARBA" id="ARBA00022801"/>
    </source>
</evidence>
<dbReference type="Gene3D" id="3.20.20.140">
    <property type="entry name" value="Metal-dependent hydrolases"/>
    <property type="match status" value="1"/>
</dbReference>
<dbReference type="CDD" id="cd01298">
    <property type="entry name" value="ATZ_TRZ_like"/>
    <property type="match status" value="1"/>
</dbReference>
<evidence type="ECO:0000259" key="2">
    <source>
        <dbReference type="Pfam" id="PF01979"/>
    </source>
</evidence>
<evidence type="ECO:0000313" key="4">
    <source>
        <dbReference type="Proteomes" id="UP000675664"/>
    </source>
</evidence>
<name>A0A8J7W7M8_9FIRM</name>
<organism evidence="3 4">
    <name type="scientific">Sinanaerobacter chloroacetimidivorans</name>
    <dbReference type="NCBI Taxonomy" id="2818044"/>
    <lineage>
        <taxon>Bacteria</taxon>
        <taxon>Bacillati</taxon>
        <taxon>Bacillota</taxon>
        <taxon>Clostridia</taxon>
        <taxon>Peptostreptococcales</taxon>
        <taxon>Anaerovoracaceae</taxon>
        <taxon>Sinanaerobacter</taxon>
    </lineage>
</organism>
<dbReference type="PANTHER" id="PTHR43794">
    <property type="entry name" value="AMINOHYDROLASE SSNA-RELATED"/>
    <property type="match status" value="1"/>
</dbReference>
<dbReference type="InterPro" id="IPR032466">
    <property type="entry name" value="Metal_Hydrolase"/>
</dbReference>
<gene>
    <name evidence="3" type="ORF">KCX82_21435</name>
</gene>
<comment type="caution">
    <text evidence="3">The sequence shown here is derived from an EMBL/GenBank/DDBJ whole genome shotgun (WGS) entry which is preliminary data.</text>
</comment>
<reference evidence="3" key="1">
    <citation type="submission" date="2021-04" db="EMBL/GenBank/DDBJ databases">
        <title>Sinoanaerobacter chloroacetimidivorans sp. nov., an obligate anaerobic bacterium isolated from anaerobic sludge.</title>
        <authorList>
            <person name="Bao Y."/>
        </authorList>
    </citation>
    <scope>NUCLEOTIDE SEQUENCE</scope>
    <source>
        <strain evidence="3">BAD-6</strain>
    </source>
</reference>
<reference evidence="3" key="2">
    <citation type="submission" date="2021-04" db="EMBL/GenBank/DDBJ databases">
        <authorList>
            <person name="Liu J."/>
        </authorList>
    </citation>
    <scope>NUCLEOTIDE SEQUENCE</scope>
    <source>
        <strain evidence="3">BAD-6</strain>
    </source>
</reference>
<keyword evidence="1" id="KW-0378">Hydrolase</keyword>
<feature type="domain" description="Amidohydrolase-related" evidence="2">
    <location>
        <begin position="51"/>
        <end position="398"/>
    </location>
</feature>
<dbReference type="Gene3D" id="2.30.40.10">
    <property type="entry name" value="Urease, subunit C, domain 1"/>
    <property type="match status" value="1"/>
</dbReference>
<dbReference type="GO" id="GO:0016810">
    <property type="term" value="F:hydrolase activity, acting on carbon-nitrogen (but not peptide) bonds"/>
    <property type="evidence" value="ECO:0007669"/>
    <property type="project" value="InterPro"/>
</dbReference>
<dbReference type="Pfam" id="PF01979">
    <property type="entry name" value="Amidohydro_1"/>
    <property type="match status" value="1"/>
</dbReference>
<dbReference type="InterPro" id="IPR050287">
    <property type="entry name" value="MTA/SAH_deaminase"/>
</dbReference>
<dbReference type="EMBL" id="JAGSND010000028">
    <property type="protein sequence ID" value="MBR0600436.1"/>
    <property type="molecule type" value="Genomic_DNA"/>
</dbReference>
<dbReference type="AlphaFoldDB" id="A0A8J7W7M8"/>
<dbReference type="Proteomes" id="UP000675664">
    <property type="component" value="Unassembled WGS sequence"/>
</dbReference>
<proteinExistence type="predicted"/>
<dbReference type="RefSeq" id="WP_227020551.1">
    <property type="nucleotide sequence ID" value="NZ_JAGSND010000028.1"/>
</dbReference>
<accession>A0A8J7W7M8</accession>
<dbReference type="InterPro" id="IPR006680">
    <property type="entry name" value="Amidohydro-rel"/>
</dbReference>
<dbReference type="SUPFAM" id="SSF51556">
    <property type="entry name" value="Metallo-dependent hydrolases"/>
    <property type="match status" value="1"/>
</dbReference>
<dbReference type="PANTHER" id="PTHR43794:SF11">
    <property type="entry name" value="AMIDOHYDROLASE-RELATED DOMAIN-CONTAINING PROTEIN"/>
    <property type="match status" value="1"/>
</dbReference>
<protein>
    <submittedName>
        <fullName evidence="3">Amidohydrolase</fullName>
    </submittedName>
</protein>
<sequence>MLFQNIKILDEKLNCKDPMYVGIKGDKIDYIGTEAPKEDYGESYDGRGKLLMSGFFNSHAHTPMTLMRGYGENMSLQDWLTLRIFPFEDKLNGEAVYYGMLLGIAESLRFGIVSTTDMYYFGDEMARAILESGVKNNLGRGVVNFTDEPPDLLPGMQETKHLFETYHNEGGGRLKVDISLHGEYTSNPKTAEYLAGYARANGANMHVHVSETQFETEECKKRHGMTPVQYLNARGIFDARTTAAHCVWLEEDDFDILAQKGVTVASCPVSNLKLASGVCNVPLLLKKGVNVAIGTDSVASNNSLNIIEEMKFFAVANKGKQFDPTLITPAEALTAATAAGAKGQGRDDTGKLAVGYKADLIVLDLMQPNMVPIHNMVNNIVYAASGSDILLTMVDGRVLYRNGEYLTIDMEKTLYGVEKAIERILGELK</sequence>
<dbReference type="InterPro" id="IPR011059">
    <property type="entry name" value="Metal-dep_hydrolase_composite"/>
</dbReference>
<dbReference type="SUPFAM" id="SSF51338">
    <property type="entry name" value="Composite domain of metallo-dependent hydrolases"/>
    <property type="match status" value="1"/>
</dbReference>
<keyword evidence="4" id="KW-1185">Reference proteome</keyword>
<evidence type="ECO:0000313" key="3">
    <source>
        <dbReference type="EMBL" id="MBR0600436.1"/>
    </source>
</evidence>